<keyword evidence="2" id="KW-1185">Reference proteome</keyword>
<proteinExistence type="predicted"/>
<protein>
    <recommendedName>
        <fullName evidence="3">Transposase</fullName>
    </recommendedName>
</protein>
<name>A0ABM6RKH0_9RHOB</name>
<evidence type="ECO:0008006" key="3">
    <source>
        <dbReference type="Google" id="ProtNLM"/>
    </source>
</evidence>
<evidence type="ECO:0000313" key="2">
    <source>
        <dbReference type="Proteomes" id="UP000236536"/>
    </source>
</evidence>
<gene>
    <name evidence="1" type="ORF">PhaeoP66_04284</name>
</gene>
<reference evidence="1 2" key="1">
    <citation type="journal article" date="2017" name="Genome Biol. Evol.">
        <title>Trajectories and Drivers of Genome Evolution in Surface-Associated Marine Phaeobacter.</title>
        <authorList>
            <person name="Freese H.M."/>
            <person name="Sikorski J."/>
            <person name="Bunk B."/>
            <person name="Scheuner C."/>
            <person name="Meier-Kolthoff J.P."/>
            <person name="Sproer C."/>
            <person name="Gram L."/>
            <person name="Overmann J."/>
        </authorList>
    </citation>
    <scope>NUCLEOTIDE SEQUENCE [LARGE SCALE GENOMIC DNA]</scope>
    <source>
        <strain evidence="1 2">P66</strain>
    </source>
</reference>
<accession>A0ABM6RKH0</accession>
<sequence length="30" mass="3243">MKESKFTVARKAFVLRQVENGTCIAATGSV</sequence>
<organism evidence="1 2">
    <name type="scientific">Phaeobacter inhibens</name>
    <dbReference type="NCBI Taxonomy" id="221822"/>
    <lineage>
        <taxon>Bacteria</taxon>
        <taxon>Pseudomonadati</taxon>
        <taxon>Pseudomonadota</taxon>
        <taxon>Alphaproteobacteria</taxon>
        <taxon>Rhodobacterales</taxon>
        <taxon>Roseobacteraceae</taxon>
        <taxon>Phaeobacter</taxon>
    </lineage>
</organism>
<evidence type="ECO:0000313" key="1">
    <source>
        <dbReference type="EMBL" id="AUQ97010.1"/>
    </source>
</evidence>
<dbReference type="Proteomes" id="UP000236536">
    <property type="component" value="Plasmid pP66_d"/>
</dbReference>
<reference evidence="1 2" key="2">
    <citation type="journal article" date="2017" name="Int. J. Syst. Evol. Microbiol.">
        <title>Adaptation of Surface-Associated Bacteria to the Open Ocean: A Genomically Distinct Subpopulation of Phaeobacter gallaeciensis Colonizes Pacific Mesozooplankton.</title>
        <authorList>
            <person name="Freese H.M."/>
            <person name="Methner A."/>
            <person name="Overmann J."/>
        </authorList>
    </citation>
    <scope>NUCLEOTIDE SEQUENCE [LARGE SCALE GENOMIC DNA]</scope>
    <source>
        <strain evidence="1 2">P66</strain>
    </source>
</reference>
<geneLocation type="plasmid" evidence="1 2">
    <name>pP66_d</name>
</geneLocation>
<dbReference type="EMBL" id="CP010709">
    <property type="protein sequence ID" value="AUQ97010.1"/>
    <property type="molecule type" value="Genomic_DNA"/>
</dbReference>
<keyword evidence="1" id="KW-0614">Plasmid</keyword>